<dbReference type="RefSeq" id="XP_064709488.1">
    <property type="nucleotide sequence ID" value="XM_064854762.1"/>
</dbReference>
<feature type="domain" description="Bromodomain associated" evidence="5">
    <location>
        <begin position="4"/>
        <end position="81"/>
    </location>
</feature>
<reference evidence="6 7" key="1">
    <citation type="submission" date="2023-08" db="EMBL/GenBank/DDBJ databases">
        <title>Black Yeasts Isolated from many extreme environments.</title>
        <authorList>
            <person name="Coleine C."/>
            <person name="Stajich J.E."/>
            <person name="Selbmann L."/>
        </authorList>
    </citation>
    <scope>NUCLEOTIDE SEQUENCE [LARGE SCALE GENOMIC DNA]</scope>
    <source>
        <strain evidence="6 7">CCFEE 5792</strain>
    </source>
</reference>
<dbReference type="GeneID" id="89979383"/>
<dbReference type="InterPro" id="IPR009072">
    <property type="entry name" value="Histone-fold"/>
</dbReference>
<name>A0AAV9NK63_9EURO</name>
<keyword evidence="3" id="KW-0804">Transcription</keyword>
<comment type="subcellular location">
    <subcellularLocation>
        <location evidence="1">Nucleus</location>
    </subcellularLocation>
</comment>
<keyword evidence="4" id="KW-0539">Nucleus</keyword>
<dbReference type="InterPro" id="IPR006565">
    <property type="entry name" value="BTP"/>
</dbReference>
<dbReference type="GO" id="GO:0046982">
    <property type="term" value="F:protein heterodimerization activity"/>
    <property type="evidence" value="ECO:0007669"/>
    <property type="project" value="InterPro"/>
</dbReference>
<dbReference type="EMBL" id="JAVRRD010000005">
    <property type="protein sequence ID" value="KAK5058965.1"/>
    <property type="molecule type" value="Genomic_DNA"/>
</dbReference>
<protein>
    <recommendedName>
        <fullName evidence="5">Bromodomain associated domain-containing protein</fullName>
    </recommendedName>
</protein>
<dbReference type="AlphaFoldDB" id="A0AAV9NK63"/>
<evidence type="ECO:0000256" key="4">
    <source>
        <dbReference type="ARBA" id="ARBA00023242"/>
    </source>
</evidence>
<proteinExistence type="predicted"/>
<comment type="caution">
    <text evidence="6">The sequence shown here is derived from an EMBL/GenBank/DDBJ whole genome shotgun (WGS) entry which is preliminary data.</text>
</comment>
<dbReference type="Proteomes" id="UP001358417">
    <property type="component" value="Unassembled WGS sequence"/>
</dbReference>
<evidence type="ECO:0000256" key="1">
    <source>
        <dbReference type="ARBA" id="ARBA00004123"/>
    </source>
</evidence>
<dbReference type="SMART" id="SM00576">
    <property type="entry name" value="BTP"/>
    <property type="match status" value="1"/>
</dbReference>
<accession>A0AAV9NK63</accession>
<dbReference type="GO" id="GO:0005634">
    <property type="term" value="C:nucleus"/>
    <property type="evidence" value="ECO:0007669"/>
    <property type="project" value="UniProtKB-SubCell"/>
</dbReference>
<dbReference type="Pfam" id="PF07524">
    <property type="entry name" value="Bromo_TP"/>
    <property type="match status" value="1"/>
</dbReference>
<gene>
    <name evidence="6" type="ORF">LTR84_011229</name>
</gene>
<evidence type="ECO:0000256" key="2">
    <source>
        <dbReference type="ARBA" id="ARBA00023015"/>
    </source>
</evidence>
<sequence length="195" mass="20931">MTSADLQTALLRPAVLQILRAAGFGYAKPAVVDTVTDLAARYLSLLASSTAQNAFNTHNSHVPTIQDVRLALTQAGALVPQMSSVEEGLKVDVEIEGVLVPFEDLRGVEGFVNWAHGPVNKGIRRIAGFGDDANVEEIAAGLDEQEDYLTALKKKHSKTGEESRYQGTALGKDADTQNMVIMGGPATLAEWRNQQ</sequence>
<keyword evidence="7" id="KW-1185">Reference proteome</keyword>
<organism evidence="6 7">
    <name type="scientific">Exophiala bonariae</name>
    <dbReference type="NCBI Taxonomy" id="1690606"/>
    <lineage>
        <taxon>Eukaryota</taxon>
        <taxon>Fungi</taxon>
        <taxon>Dikarya</taxon>
        <taxon>Ascomycota</taxon>
        <taxon>Pezizomycotina</taxon>
        <taxon>Eurotiomycetes</taxon>
        <taxon>Chaetothyriomycetidae</taxon>
        <taxon>Chaetothyriales</taxon>
        <taxon>Herpotrichiellaceae</taxon>
        <taxon>Exophiala</taxon>
    </lineage>
</organism>
<evidence type="ECO:0000313" key="6">
    <source>
        <dbReference type="EMBL" id="KAK5058965.1"/>
    </source>
</evidence>
<keyword evidence="2" id="KW-0805">Transcription regulation</keyword>
<dbReference type="Gene3D" id="1.10.20.10">
    <property type="entry name" value="Histone, subunit A"/>
    <property type="match status" value="1"/>
</dbReference>
<evidence type="ECO:0000313" key="7">
    <source>
        <dbReference type="Proteomes" id="UP001358417"/>
    </source>
</evidence>
<dbReference type="CDD" id="cd00076">
    <property type="entry name" value="HFD_SF"/>
    <property type="match status" value="1"/>
</dbReference>
<evidence type="ECO:0000259" key="5">
    <source>
        <dbReference type="SMART" id="SM00576"/>
    </source>
</evidence>
<evidence type="ECO:0000256" key="3">
    <source>
        <dbReference type="ARBA" id="ARBA00023163"/>
    </source>
</evidence>